<protein>
    <submittedName>
        <fullName evidence="2">Uncharacterized protein</fullName>
    </submittedName>
</protein>
<dbReference type="OrthoDB" id="341007at2157"/>
<feature type="compositionally biased region" description="Basic and acidic residues" evidence="1">
    <location>
        <begin position="117"/>
        <end position="133"/>
    </location>
</feature>
<keyword evidence="3" id="KW-1185">Reference proteome</keyword>
<organism evidence="2 3">
    <name type="scientific">Halobacterium jilantaiense</name>
    <dbReference type="NCBI Taxonomy" id="355548"/>
    <lineage>
        <taxon>Archaea</taxon>
        <taxon>Methanobacteriati</taxon>
        <taxon>Methanobacteriota</taxon>
        <taxon>Stenosarchaea group</taxon>
        <taxon>Halobacteria</taxon>
        <taxon>Halobacteriales</taxon>
        <taxon>Halobacteriaceae</taxon>
        <taxon>Halobacterium</taxon>
    </lineage>
</organism>
<proteinExistence type="predicted"/>
<dbReference type="RefSeq" id="WP_089667294.1">
    <property type="nucleotide sequence ID" value="NZ_FOJA01000001.1"/>
</dbReference>
<dbReference type="AlphaFoldDB" id="A0A1I0MNR5"/>
<dbReference type="InterPro" id="IPR058427">
    <property type="entry name" value="DUF8114"/>
</dbReference>
<sequence>MTKVSIGFRGWRFEESEVFDEDGGYRPLPEMDEDTRERIERIPTLSGQPCDVCYLEDEAGERDSRNEPTAVYGEPGAEVLVCDEHEATFYYWFLDAGGDAHEGEPELQDAFHEWVAAGHREPDHYEGPDHVETDPENIPAPDADDLYGLPVDLPEDEQARLDLLEGQDPDAIDGDLDLDADYPTADE</sequence>
<feature type="region of interest" description="Disordered" evidence="1">
    <location>
        <begin position="117"/>
        <end position="187"/>
    </location>
</feature>
<gene>
    <name evidence="2" type="ORF">SAMN04487945_0207</name>
</gene>
<feature type="compositionally biased region" description="Acidic residues" evidence="1">
    <location>
        <begin position="165"/>
        <end position="187"/>
    </location>
</feature>
<name>A0A1I0MNR5_9EURY</name>
<accession>A0A1I0MNR5</accession>
<evidence type="ECO:0000256" key="1">
    <source>
        <dbReference type="SAM" id="MobiDB-lite"/>
    </source>
</evidence>
<dbReference type="Proteomes" id="UP000198518">
    <property type="component" value="Unassembled WGS sequence"/>
</dbReference>
<dbReference type="Pfam" id="PF26419">
    <property type="entry name" value="DUF8114"/>
    <property type="match status" value="1"/>
</dbReference>
<evidence type="ECO:0000313" key="2">
    <source>
        <dbReference type="EMBL" id="SEV89630.1"/>
    </source>
</evidence>
<evidence type="ECO:0000313" key="3">
    <source>
        <dbReference type="Proteomes" id="UP000198518"/>
    </source>
</evidence>
<dbReference type="STRING" id="355548.SAMN04487945_0207"/>
<dbReference type="EMBL" id="FOJA01000001">
    <property type="protein sequence ID" value="SEV89630.1"/>
    <property type="molecule type" value="Genomic_DNA"/>
</dbReference>
<reference evidence="2 3" key="1">
    <citation type="submission" date="2016-10" db="EMBL/GenBank/DDBJ databases">
        <authorList>
            <person name="de Groot N.N."/>
        </authorList>
    </citation>
    <scope>NUCLEOTIDE SEQUENCE [LARGE SCALE GENOMIC DNA]</scope>
    <source>
        <strain evidence="2 3">CGMCC 1.5337</strain>
    </source>
</reference>